<evidence type="ECO:0000313" key="8">
    <source>
        <dbReference type="Proteomes" id="UP000503003"/>
    </source>
</evidence>
<proteinExistence type="inferred from homology"/>
<evidence type="ECO:0000256" key="2">
    <source>
        <dbReference type="ARBA" id="ARBA00012224"/>
    </source>
</evidence>
<sequence length="388" mass="43529">MKQFDFDEVVDRQGTGSVKWDSVENASILPMWVADMDFRTAPAIVNALQKRVEHGIFGYAKVPDAYYEATINWFSRKHSFHIERDWILYTSGVVPAISAILKALTNPGDGVIVQTPVYNCFFSSIRNMGCQLVENPLVNCDGHYQVDFEDLENKASRSDVTVMILCNPHNPVGRAWTKQELFRIGEICFKHGVKVISDEIHCDLMFPGNHHQPFAALGDEFLMNTVSTHSPSKSFNIAGLQIANIVTANKGLKQKVDRALNIHEVCDVNPFGVAALVAAYNQGEEWLNELNHYLYENYLAVVEFVQHQLPKLSVVQQEATYLAWIDCRKLDIPSDKIGEMLLKEGALMINQGTVYGESGDGYIRLNMACPRSLLIEGLKRMASVLGDK</sequence>
<dbReference type="GO" id="GO:0008483">
    <property type="term" value="F:transaminase activity"/>
    <property type="evidence" value="ECO:0007669"/>
    <property type="project" value="UniProtKB-KW"/>
</dbReference>
<dbReference type="SUPFAM" id="SSF53383">
    <property type="entry name" value="PLP-dependent transferases"/>
    <property type="match status" value="1"/>
</dbReference>
<evidence type="ECO:0000256" key="1">
    <source>
        <dbReference type="ARBA" id="ARBA00001933"/>
    </source>
</evidence>
<organism evidence="7 8">
    <name type="scientific">Vibrio ziniensis</name>
    <dbReference type="NCBI Taxonomy" id="2711221"/>
    <lineage>
        <taxon>Bacteria</taxon>
        <taxon>Pseudomonadati</taxon>
        <taxon>Pseudomonadota</taxon>
        <taxon>Gammaproteobacteria</taxon>
        <taxon>Vibrionales</taxon>
        <taxon>Vibrionaceae</taxon>
        <taxon>Vibrio</taxon>
    </lineage>
</organism>
<dbReference type="AlphaFoldDB" id="A0A6G7CPL5"/>
<keyword evidence="3" id="KW-0663">Pyridoxal phosphate</keyword>
<dbReference type="InterPro" id="IPR004839">
    <property type="entry name" value="Aminotransferase_I/II_large"/>
</dbReference>
<keyword evidence="8" id="KW-1185">Reference proteome</keyword>
<evidence type="ECO:0000259" key="6">
    <source>
        <dbReference type="Pfam" id="PF00155"/>
    </source>
</evidence>
<reference evidence="7 8" key="1">
    <citation type="submission" date="2020-02" db="EMBL/GenBank/DDBJ databases">
        <title>A complete genome of a marine bacterium Vibrio sp. ZWAL4003 isolated from the mangrove sediment with the ability to degrade polysaccharides.</title>
        <authorList>
            <person name="Wu J."/>
            <person name="Qu W."/>
            <person name="Zeng R."/>
        </authorList>
    </citation>
    <scope>NUCLEOTIDE SEQUENCE [LARGE SCALE GENOMIC DNA]</scope>
    <source>
        <strain evidence="7 8">ZWAL4003</strain>
    </source>
</reference>
<dbReference type="GO" id="GO:0047804">
    <property type="term" value="F:cysteine-S-conjugate beta-lyase activity"/>
    <property type="evidence" value="ECO:0007669"/>
    <property type="project" value="UniProtKB-EC"/>
</dbReference>
<keyword evidence="7" id="KW-0032">Aminotransferase</keyword>
<comment type="cofactor">
    <cofactor evidence="1">
        <name>pyridoxal 5'-phosphate</name>
        <dbReference type="ChEBI" id="CHEBI:597326"/>
    </cofactor>
</comment>
<dbReference type="InterPro" id="IPR027619">
    <property type="entry name" value="C-S_lyase_PatB-like"/>
</dbReference>
<dbReference type="Pfam" id="PF00155">
    <property type="entry name" value="Aminotran_1_2"/>
    <property type="match status" value="1"/>
</dbReference>
<comment type="similarity">
    <text evidence="5">Belongs to the class-II pyridoxal-phosphate-dependent aminotransferase family. MalY/PatB cystathionine beta-lyase subfamily.</text>
</comment>
<dbReference type="CDD" id="cd00609">
    <property type="entry name" value="AAT_like"/>
    <property type="match status" value="1"/>
</dbReference>
<dbReference type="EC" id="4.4.1.13" evidence="2"/>
<dbReference type="EMBL" id="CP049332">
    <property type="protein sequence ID" value="QIH44030.1"/>
    <property type="molecule type" value="Genomic_DNA"/>
</dbReference>
<dbReference type="PANTHER" id="PTHR43525:SF1">
    <property type="entry name" value="PROTEIN MALY"/>
    <property type="match status" value="1"/>
</dbReference>
<evidence type="ECO:0000313" key="7">
    <source>
        <dbReference type="EMBL" id="QIH44030.1"/>
    </source>
</evidence>
<dbReference type="Gene3D" id="3.90.1150.10">
    <property type="entry name" value="Aspartate Aminotransferase, domain 1"/>
    <property type="match status" value="1"/>
</dbReference>
<keyword evidence="4" id="KW-0456">Lyase</keyword>
<feature type="domain" description="Aminotransferase class I/classII large" evidence="6">
    <location>
        <begin position="35"/>
        <end position="372"/>
    </location>
</feature>
<dbReference type="Gene3D" id="3.40.640.10">
    <property type="entry name" value="Type I PLP-dependent aspartate aminotransferase-like (Major domain)"/>
    <property type="match status" value="1"/>
</dbReference>
<dbReference type="RefSeq" id="WP_165313693.1">
    <property type="nucleotide sequence ID" value="NZ_CP049332.1"/>
</dbReference>
<dbReference type="GO" id="GO:0030170">
    <property type="term" value="F:pyridoxal phosphate binding"/>
    <property type="evidence" value="ECO:0007669"/>
    <property type="project" value="InterPro"/>
</dbReference>
<evidence type="ECO:0000256" key="4">
    <source>
        <dbReference type="ARBA" id="ARBA00023239"/>
    </source>
</evidence>
<dbReference type="InterPro" id="IPR015424">
    <property type="entry name" value="PyrdxlP-dep_Trfase"/>
</dbReference>
<dbReference type="InterPro" id="IPR015422">
    <property type="entry name" value="PyrdxlP-dep_Trfase_small"/>
</dbReference>
<dbReference type="KEGG" id="vzi:G5S32_18840"/>
<dbReference type="Proteomes" id="UP000503003">
    <property type="component" value="Chromosome 2"/>
</dbReference>
<protein>
    <recommendedName>
        <fullName evidence="2">cysteine-S-conjugate beta-lyase</fullName>
        <ecNumber evidence="2">4.4.1.13</ecNumber>
    </recommendedName>
</protein>
<name>A0A6G7CPL5_9VIBR</name>
<dbReference type="NCBIfam" id="TIGR04350">
    <property type="entry name" value="C_S_lyase_PatB"/>
    <property type="match status" value="1"/>
</dbReference>
<dbReference type="InterPro" id="IPR051798">
    <property type="entry name" value="Class-II_PLP-Dep_Aminotrans"/>
</dbReference>
<evidence type="ECO:0000256" key="3">
    <source>
        <dbReference type="ARBA" id="ARBA00022898"/>
    </source>
</evidence>
<keyword evidence="7" id="KW-0808">Transferase</keyword>
<dbReference type="PANTHER" id="PTHR43525">
    <property type="entry name" value="PROTEIN MALY"/>
    <property type="match status" value="1"/>
</dbReference>
<evidence type="ECO:0000256" key="5">
    <source>
        <dbReference type="ARBA" id="ARBA00037974"/>
    </source>
</evidence>
<gene>
    <name evidence="7" type="ORF">G5S32_18840</name>
</gene>
<accession>A0A6G7CPL5</accession>
<dbReference type="InterPro" id="IPR015421">
    <property type="entry name" value="PyrdxlP-dep_Trfase_major"/>
</dbReference>